<evidence type="ECO:0000313" key="7">
    <source>
        <dbReference type="EMBL" id="KST69495.1"/>
    </source>
</evidence>
<evidence type="ECO:0000313" key="8">
    <source>
        <dbReference type="EMBL" id="KST69539.1"/>
    </source>
</evidence>
<evidence type="ECO:0000259" key="5">
    <source>
        <dbReference type="Pfam" id="PF03865"/>
    </source>
</evidence>
<dbReference type="Proteomes" id="UP000053372">
    <property type="component" value="Unassembled WGS sequence"/>
</dbReference>
<dbReference type="EMBL" id="LMTZ01000023">
    <property type="protein sequence ID" value="KST69495.1"/>
    <property type="molecule type" value="Genomic_DNA"/>
</dbReference>
<keyword evidence="1" id="KW-1134">Transmembrane beta strand</keyword>
<dbReference type="GO" id="GO:0008320">
    <property type="term" value="F:protein transmembrane transporter activity"/>
    <property type="evidence" value="ECO:0007669"/>
    <property type="project" value="TreeGrafter"/>
</dbReference>
<reference evidence="7 9" key="1">
    <citation type="journal article" date="2015" name="Genome Announc.">
        <title>Draft Genome of the Euendolithic (true boring) Cyanobacterium Mastigocoleus testarum strain BC008.</title>
        <authorList>
            <person name="Guida B.S."/>
            <person name="Garcia-Pichel F."/>
        </authorList>
    </citation>
    <scope>NUCLEOTIDE SEQUENCE [LARGE SCALE GENOMIC DNA]</scope>
    <source>
        <strain evidence="7 9">BC008</strain>
    </source>
</reference>
<sequence>MAFEKVLVKITTSKLRFVICKLCLSLNLVAVASLASSKPVNSQVVQNPNVNRQDIDINPRNIEPSPNKPFEEPQAPQQLPPPEDLLPKPRLSEPEFTLPGDTSRQITVKQFVITGSTAFKQKDFDKIITPYLNRPLTIAELFKVRSEITNLYISKGYITSGAFIPPQKFKDGVVEIKVIEGKLEDIKVRGNQKLKRSYIRSRLARSTKKPLNREKLLKALQLLQINPLIENISAKLSAGTRPGESLLEIEIRETNTFQTSLILDNARSPSVGTFRRQIQVGDTNLLGYGDSISGSYKNTDGSNSFDFHYKLPINPRNGTISLNYGISENKVIEEPFNILDIQSDSRYYEVSFRQPIVEKTQQELGLGITLSRRESEARFLDDEVPFQASGADAEGKTKVSAIRFFQDWTSRDRKQVFALRSQFSIGVDWLNSTINETSPDSNFYAWRGQMQWVRLLAKDTLLLLRGDMQFADRPLVPFEQFGLGGQESIRGYRQDALLKDNGIFASAEVRIPIFRFSRNRSLLQVAPFIDFGTAWNRSGRESTSSNSDPNTLVSAGLGLRLQLEDRLSARFDWGIPLVSVSGDKDSLQENGLYFSIIANPF</sequence>
<dbReference type="PANTHER" id="PTHR34597:SF3">
    <property type="entry name" value="OUTER MEMBRANE TRANSPORTER CDIB"/>
    <property type="match status" value="1"/>
</dbReference>
<dbReference type="Gene3D" id="2.40.160.50">
    <property type="entry name" value="membrane protein fhac: a member of the omp85/tpsb transporter family"/>
    <property type="match status" value="1"/>
</dbReference>
<feature type="domain" description="Polypeptide-transport-associated ShlB-type" evidence="6">
    <location>
        <begin position="107"/>
        <end position="181"/>
    </location>
</feature>
<dbReference type="PANTHER" id="PTHR34597">
    <property type="entry name" value="SLR1661 PROTEIN"/>
    <property type="match status" value="1"/>
</dbReference>
<dbReference type="EMBL" id="LMTZ01000021">
    <property type="protein sequence ID" value="KST69539.1"/>
    <property type="molecule type" value="Genomic_DNA"/>
</dbReference>
<dbReference type="RefSeq" id="WP_058183285.1">
    <property type="nucleotide sequence ID" value="NZ_LMTZ01000021.1"/>
</dbReference>
<dbReference type="Gene3D" id="3.10.20.310">
    <property type="entry name" value="membrane protein fhac"/>
    <property type="match status" value="1"/>
</dbReference>
<keyword evidence="3" id="KW-0998">Cell outer membrane</keyword>
<name>A0A0V7ZYH5_9CYAN</name>
<evidence type="ECO:0000256" key="3">
    <source>
        <dbReference type="ARBA" id="ARBA00023237"/>
    </source>
</evidence>
<dbReference type="GO" id="GO:0098046">
    <property type="term" value="C:type V protein secretion system complex"/>
    <property type="evidence" value="ECO:0007669"/>
    <property type="project" value="TreeGrafter"/>
</dbReference>
<dbReference type="InterPro" id="IPR013686">
    <property type="entry name" value="Polypept-transport_assoc_ShlB"/>
</dbReference>
<dbReference type="InterPro" id="IPR005565">
    <property type="entry name" value="Hemolysn_activator_HlyB_C"/>
</dbReference>
<organism evidence="7 9">
    <name type="scientific">Mastigocoleus testarum BC008</name>
    <dbReference type="NCBI Taxonomy" id="371196"/>
    <lineage>
        <taxon>Bacteria</taxon>
        <taxon>Bacillati</taxon>
        <taxon>Cyanobacteriota</taxon>
        <taxon>Cyanophyceae</taxon>
        <taxon>Nostocales</taxon>
        <taxon>Hapalosiphonaceae</taxon>
        <taxon>Mastigocoleus</taxon>
    </lineage>
</organism>
<evidence type="ECO:0000256" key="1">
    <source>
        <dbReference type="ARBA" id="ARBA00022452"/>
    </source>
</evidence>
<keyword evidence="9" id="KW-1185">Reference proteome</keyword>
<keyword evidence="1" id="KW-0472">Membrane</keyword>
<dbReference type="GO" id="GO:0046819">
    <property type="term" value="P:protein secretion by the type V secretion system"/>
    <property type="evidence" value="ECO:0007669"/>
    <property type="project" value="TreeGrafter"/>
</dbReference>
<keyword evidence="2" id="KW-0812">Transmembrane</keyword>
<comment type="caution">
    <text evidence="7">The sequence shown here is derived from an EMBL/GenBank/DDBJ whole genome shotgun (WGS) entry which is preliminary data.</text>
</comment>
<evidence type="ECO:0000256" key="2">
    <source>
        <dbReference type="ARBA" id="ARBA00022692"/>
    </source>
</evidence>
<evidence type="ECO:0000259" key="6">
    <source>
        <dbReference type="Pfam" id="PF08479"/>
    </source>
</evidence>
<dbReference type="Pfam" id="PF03865">
    <property type="entry name" value="ShlB"/>
    <property type="match status" value="1"/>
</dbReference>
<dbReference type="AlphaFoldDB" id="A0A0V7ZYH5"/>
<feature type="compositionally biased region" description="Low complexity" evidence="4">
    <location>
        <begin position="42"/>
        <end position="51"/>
    </location>
</feature>
<feature type="region of interest" description="Disordered" evidence="4">
    <location>
        <begin position="42"/>
        <end position="100"/>
    </location>
</feature>
<evidence type="ECO:0000256" key="4">
    <source>
        <dbReference type="SAM" id="MobiDB-lite"/>
    </source>
</evidence>
<feature type="domain" description="Haemolysin activator HlyB C-terminal" evidence="5">
    <location>
        <begin position="243"/>
        <end position="561"/>
    </location>
</feature>
<dbReference type="Pfam" id="PF08479">
    <property type="entry name" value="POTRA_2"/>
    <property type="match status" value="1"/>
</dbReference>
<accession>A0A0V7ZYH5</accession>
<proteinExistence type="predicted"/>
<evidence type="ECO:0000313" key="9">
    <source>
        <dbReference type="Proteomes" id="UP000053372"/>
    </source>
</evidence>
<dbReference type="OrthoDB" id="596066at2"/>
<dbReference type="InterPro" id="IPR051544">
    <property type="entry name" value="TPS_OM_transporter"/>
</dbReference>
<protein>
    <submittedName>
        <fullName evidence="7">Hemolysin activation/secretion protein</fullName>
    </submittedName>
</protein>
<gene>
    <name evidence="7" type="ORF">BC008_04135</name>
    <name evidence="8" type="ORF">BC008_04355</name>
</gene>